<dbReference type="RefSeq" id="WP_171834752.1">
    <property type="nucleotide sequence ID" value="NZ_CP053708.1"/>
</dbReference>
<dbReference type="KEGG" id="lck:HN018_06695"/>
<dbReference type="Proteomes" id="UP000500767">
    <property type="component" value="Chromosome"/>
</dbReference>
<sequence>MADEMMTALEAAYLAGWEASGEGYNSEYPSGERETEDWKSSRDAALATITSPDLHGPTLEDAARNCWICDGTGFYNNEPCNGPECTALRAHPPQAPDTRAAIRAEAFEEAARMCDRMIAESPRKPYQEAAAWLAQSIRTRARALITSTKPEKTP</sequence>
<gene>
    <name evidence="1" type="ORF">HN018_06695</name>
</gene>
<accession>A0A6M8HN90</accession>
<proteinExistence type="predicted"/>
<evidence type="ECO:0000313" key="1">
    <source>
        <dbReference type="EMBL" id="QKE89765.1"/>
    </source>
</evidence>
<keyword evidence="2" id="KW-1185">Reference proteome</keyword>
<reference evidence="1 2" key="1">
    <citation type="journal article" date="2014" name="World J. Microbiol. Biotechnol.">
        <title>Biodiversity and physiological characteristics of Antarctic and Arctic lichens-associated bacteria.</title>
        <authorList>
            <person name="Lee Y.M."/>
            <person name="Kim E.H."/>
            <person name="Lee H.K."/>
            <person name="Hong S.G."/>
        </authorList>
    </citation>
    <scope>NUCLEOTIDE SEQUENCE [LARGE SCALE GENOMIC DNA]</scope>
    <source>
        <strain evidence="1 2">PAMC 26569</strain>
    </source>
</reference>
<organism evidence="1 2">
    <name type="scientific">Lichenicola cladoniae</name>
    <dbReference type="NCBI Taxonomy" id="1484109"/>
    <lineage>
        <taxon>Bacteria</taxon>
        <taxon>Pseudomonadati</taxon>
        <taxon>Pseudomonadota</taxon>
        <taxon>Alphaproteobacteria</taxon>
        <taxon>Acetobacterales</taxon>
        <taxon>Acetobacteraceae</taxon>
        <taxon>Lichenicola</taxon>
    </lineage>
</organism>
<dbReference type="EMBL" id="CP053708">
    <property type="protein sequence ID" value="QKE89765.1"/>
    <property type="molecule type" value="Genomic_DNA"/>
</dbReference>
<protein>
    <submittedName>
        <fullName evidence="1">Uncharacterized protein</fullName>
    </submittedName>
</protein>
<evidence type="ECO:0000313" key="2">
    <source>
        <dbReference type="Proteomes" id="UP000500767"/>
    </source>
</evidence>
<name>A0A6M8HN90_9PROT</name>
<dbReference type="AlphaFoldDB" id="A0A6M8HN90"/>